<dbReference type="Gene3D" id="1.20.120.530">
    <property type="entry name" value="GntR ligand-binding domain-like"/>
    <property type="match status" value="1"/>
</dbReference>
<reference evidence="6" key="1">
    <citation type="journal article" date="2019" name="Int. J. Syst. Evol. Microbiol.">
        <title>The Global Catalogue of Microorganisms (GCM) 10K type strain sequencing project: providing services to taxonomists for standard genome sequencing and annotation.</title>
        <authorList>
            <consortium name="The Broad Institute Genomics Platform"/>
            <consortium name="The Broad Institute Genome Sequencing Center for Infectious Disease"/>
            <person name="Wu L."/>
            <person name="Ma J."/>
        </authorList>
    </citation>
    <scope>NUCLEOTIDE SEQUENCE [LARGE SCALE GENOMIC DNA]</scope>
    <source>
        <strain evidence="6">CGMCC 4.7319</strain>
    </source>
</reference>
<keyword evidence="1" id="KW-0805">Transcription regulation</keyword>
<evidence type="ECO:0000259" key="4">
    <source>
        <dbReference type="PROSITE" id="PS50949"/>
    </source>
</evidence>
<dbReference type="PRINTS" id="PR00035">
    <property type="entry name" value="HTHGNTR"/>
</dbReference>
<dbReference type="SUPFAM" id="SSF46785">
    <property type="entry name" value="Winged helix' DNA-binding domain"/>
    <property type="match status" value="1"/>
</dbReference>
<dbReference type="PROSITE" id="PS50949">
    <property type="entry name" value="HTH_GNTR"/>
    <property type="match status" value="1"/>
</dbReference>
<feature type="domain" description="HTH gntR-type" evidence="4">
    <location>
        <begin position="17"/>
        <end position="84"/>
    </location>
</feature>
<accession>A0ABQ2IS01</accession>
<gene>
    <name evidence="5" type="ORF">GCM10011609_85090</name>
</gene>
<evidence type="ECO:0000256" key="1">
    <source>
        <dbReference type="ARBA" id="ARBA00023015"/>
    </source>
</evidence>
<keyword evidence="3" id="KW-0804">Transcription</keyword>
<dbReference type="PANTHER" id="PTHR43537">
    <property type="entry name" value="TRANSCRIPTIONAL REGULATOR, GNTR FAMILY"/>
    <property type="match status" value="1"/>
</dbReference>
<dbReference type="Proteomes" id="UP000597656">
    <property type="component" value="Unassembled WGS sequence"/>
</dbReference>
<dbReference type="Pfam" id="PF00392">
    <property type="entry name" value="GntR"/>
    <property type="match status" value="1"/>
</dbReference>
<evidence type="ECO:0000256" key="2">
    <source>
        <dbReference type="ARBA" id="ARBA00023125"/>
    </source>
</evidence>
<organism evidence="5 6">
    <name type="scientific">Lentzea pudingi</name>
    <dbReference type="NCBI Taxonomy" id="1789439"/>
    <lineage>
        <taxon>Bacteria</taxon>
        <taxon>Bacillati</taxon>
        <taxon>Actinomycetota</taxon>
        <taxon>Actinomycetes</taxon>
        <taxon>Pseudonocardiales</taxon>
        <taxon>Pseudonocardiaceae</taxon>
        <taxon>Lentzea</taxon>
    </lineage>
</organism>
<proteinExistence type="predicted"/>
<sequence length="246" mass="27020">MDNWLDGLRPLPRPSGAPAAHVAHAHLRALVLDGAIPPGAVMNQVDIADRLGMSRTPVREAIRMLQEEGLVEAEPFKRARVVGFDAAQLEAVYVQRIMLEGLGTAMTVPRMTGAQCDDLSRMAQELNRTSPGADRTDEWNSTHNRFHMALVSGVSEHLRRTIETNMQRAEQFRAMYHYRGPLPSFQHAGGHERIAALCVEGDAAGAASELVVHLARSALSMIGQLAPRYDPVAVRLSLDRVLDHGR</sequence>
<keyword evidence="6" id="KW-1185">Reference proteome</keyword>
<evidence type="ECO:0000256" key="3">
    <source>
        <dbReference type="ARBA" id="ARBA00023163"/>
    </source>
</evidence>
<keyword evidence="2" id="KW-0238">DNA-binding</keyword>
<dbReference type="InterPro" id="IPR036388">
    <property type="entry name" value="WH-like_DNA-bd_sf"/>
</dbReference>
<dbReference type="SMART" id="SM00345">
    <property type="entry name" value="HTH_GNTR"/>
    <property type="match status" value="1"/>
</dbReference>
<name>A0ABQ2IS01_9PSEU</name>
<evidence type="ECO:0000313" key="6">
    <source>
        <dbReference type="Proteomes" id="UP000597656"/>
    </source>
</evidence>
<dbReference type="EMBL" id="BMNC01000028">
    <property type="protein sequence ID" value="GGN28703.1"/>
    <property type="molecule type" value="Genomic_DNA"/>
</dbReference>
<dbReference type="Pfam" id="PF07729">
    <property type="entry name" value="FCD"/>
    <property type="match status" value="1"/>
</dbReference>
<protein>
    <submittedName>
        <fullName evidence="5">Transcriptional regulator</fullName>
    </submittedName>
</protein>
<dbReference type="RefSeq" id="WP_189160535.1">
    <property type="nucleotide sequence ID" value="NZ_BMNC01000028.1"/>
</dbReference>
<dbReference type="Gene3D" id="1.10.10.10">
    <property type="entry name" value="Winged helix-like DNA-binding domain superfamily/Winged helix DNA-binding domain"/>
    <property type="match status" value="1"/>
</dbReference>
<dbReference type="InterPro" id="IPR036390">
    <property type="entry name" value="WH_DNA-bd_sf"/>
</dbReference>
<dbReference type="SMART" id="SM00895">
    <property type="entry name" value="FCD"/>
    <property type="match status" value="1"/>
</dbReference>
<dbReference type="InterPro" id="IPR011711">
    <property type="entry name" value="GntR_C"/>
</dbReference>
<dbReference type="InterPro" id="IPR008920">
    <property type="entry name" value="TF_FadR/GntR_C"/>
</dbReference>
<evidence type="ECO:0000313" key="5">
    <source>
        <dbReference type="EMBL" id="GGN28703.1"/>
    </source>
</evidence>
<dbReference type="InterPro" id="IPR000524">
    <property type="entry name" value="Tscrpt_reg_HTH_GntR"/>
</dbReference>
<comment type="caution">
    <text evidence="5">The sequence shown here is derived from an EMBL/GenBank/DDBJ whole genome shotgun (WGS) entry which is preliminary data.</text>
</comment>
<dbReference type="PANTHER" id="PTHR43537:SF24">
    <property type="entry name" value="GLUCONATE OPERON TRANSCRIPTIONAL REPRESSOR"/>
    <property type="match status" value="1"/>
</dbReference>
<dbReference type="SUPFAM" id="SSF48008">
    <property type="entry name" value="GntR ligand-binding domain-like"/>
    <property type="match status" value="1"/>
</dbReference>